<keyword evidence="2" id="KW-1185">Reference proteome</keyword>
<dbReference type="EMBL" id="FN653444">
    <property type="protein sequence ID" value="CBY15186.1"/>
    <property type="molecule type" value="Genomic_DNA"/>
</dbReference>
<sequence length="28" mass="3259">VCSERAELALTKFSQLQIYLSYLNLQLN</sequence>
<accession>E4XZX4</accession>
<dbReference type="InParanoid" id="E4XZX4"/>
<proteinExistence type="predicted"/>
<feature type="non-terminal residue" evidence="1">
    <location>
        <position position="1"/>
    </location>
</feature>
<evidence type="ECO:0000313" key="1">
    <source>
        <dbReference type="EMBL" id="CBY15186.1"/>
    </source>
</evidence>
<name>E4XZX4_OIKDI</name>
<protein>
    <submittedName>
        <fullName evidence="1">Uncharacterized protein</fullName>
    </submittedName>
</protein>
<organism evidence="1">
    <name type="scientific">Oikopleura dioica</name>
    <name type="common">Tunicate</name>
    <dbReference type="NCBI Taxonomy" id="34765"/>
    <lineage>
        <taxon>Eukaryota</taxon>
        <taxon>Metazoa</taxon>
        <taxon>Chordata</taxon>
        <taxon>Tunicata</taxon>
        <taxon>Appendicularia</taxon>
        <taxon>Copelata</taxon>
        <taxon>Oikopleuridae</taxon>
        <taxon>Oikopleura</taxon>
    </lineage>
</organism>
<gene>
    <name evidence="1" type="ORF">GSOID_T00012081001</name>
</gene>
<reference evidence="1" key="1">
    <citation type="journal article" date="2010" name="Science">
        <title>Plasticity of animal genome architecture unmasked by rapid evolution of a pelagic tunicate.</title>
        <authorList>
            <person name="Denoeud F."/>
            <person name="Henriet S."/>
            <person name="Mungpakdee S."/>
            <person name="Aury J.M."/>
            <person name="Da Silva C."/>
            <person name="Brinkmann H."/>
            <person name="Mikhaleva J."/>
            <person name="Olsen L.C."/>
            <person name="Jubin C."/>
            <person name="Canestro C."/>
            <person name="Bouquet J.M."/>
            <person name="Danks G."/>
            <person name="Poulain J."/>
            <person name="Campsteijn C."/>
            <person name="Adamski M."/>
            <person name="Cross I."/>
            <person name="Yadetie F."/>
            <person name="Muffato M."/>
            <person name="Louis A."/>
            <person name="Butcher S."/>
            <person name="Tsagkogeorga G."/>
            <person name="Konrad A."/>
            <person name="Singh S."/>
            <person name="Jensen M.F."/>
            <person name="Cong E.H."/>
            <person name="Eikeseth-Otteraa H."/>
            <person name="Noel B."/>
            <person name="Anthouard V."/>
            <person name="Porcel B.M."/>
            <person name="Kachouri-Lafond R."/>
            <person name="Nishino A."/>
            <person name="Ugolini M."/>
            <person name="Chourrout P."/>
            <person name="Nishida H."/>
            <person name="Aasland R."/>
            <person name="Huzurbazar S."/>
            <person name="Westhof E."/>
            <person name="Delsuc F."/>
            <person name="Lehrach H."/>
            <person name="Reinhardt R."/>
            <person name="Weissenbach J."/>
            <person name="Roy S.W."/>
            <person name="Artiguenave F."/>
            <person name="Postlethwait J.H."/>
            <person name="Manak J.R."/>
            <person name="Thompson E.M."/>
            <person name="Jaillon O."/>
            <person name="Du Pasquier L."/>
            <person name="Boudinot P."/>
            <person name="Liberles D.A."/>
            <person name="Volff J.N."/>
            <person name="Philippe H."/>
            <person name="Lenhard B."/>
            <person name="Roest Crollius H."/>
            <person name="Wincker P."/>
            <person name="Chourrout D."/>
        </authorList>
    </citation>
    <scope>NUCLEOTIDE SEQUENCE [LARGE SCALE GENOMIC DNA]</scope>
</reference>
<dbReference type="AlphaFoldDB" id="E4XZX4"/>
<dbReference type="Proteomes" id="UP000001307">
    <property type="component" value="Unassembled WGS sequence"/>
</dbReference>
<evidence type="ECO:0000313" key="2">
    <source>
        <dbReference type="Proteomes" id="UP000001307"/>
    </source>
</evidence>